<dbReference type="EnsemblMetazoa" id="AFAF013005-RA">
    <property type="protein sequence ID" value="AFAF013005-PA"/>
    <property type="gene ID" value="AFAF013005"/>
</dbReference>
<proteinExistence type="predicted"/>
<name>A0A182QM86_9DIPT</name>
<evidence type="ECO:0000313" key="1">
    <source>
        <dbReference type="EnsemblMetazoa" id="AFAF013005-PA"/>
    </source>
</evidence>
<organism evidence="1 2">
    <name type="scientific">Anopheles farauti</name>
    <dbReference type="NCBI Taxonomy" id="69004"/>
    <lineage>
        <taxon>Eukaryota</taxon>
        <taxon>Metazoa</taxon>
        <taxon>Ecdysozoa</taxon>
        <taxon>Arthropoda</taxon>
        <taxon>Hexapoda</taxon>
        <taxon>Insecta</taxon>
        <taxon>Pterygota</taxon>
        <taxon>Neoptera</taxon>
        <taxon>Endopterygota</taxon>
        <taxon>Diptera</taxon>
        <taxon>Nematocera</taxon>
        <taxon>Culicoidea</taxon>
        <taxon>Culicidae</taxon>
        <taxon>Anophelinae</taxon>
        <taxon>Anopheles</taxon>
    </lineage>
</organism>
<evidence type="ECO:0000313" key="2">
    <source>
        <dbReference type="Proteomes" id="UP000075886"/>
    </source>
</evidence>
<reference evidence="2" key="1">
    <citation type="submission" date="2014-01" db="EMBL/GenBank/DDBJ databases">
        <title>The Genome Sequence of Anopheles farauti FAR1 (V2).</title>
        <authorList>
            <consortium name="The Broad Institute Genomics Platform"/>
            <person name="Neafsey D.E."/>
            <person name="Besansky N."/>
            <person name="Howell P."/>
            <person name="Walton C."/>
            <person name="Young S.K."/>
            <person name="Zeng Q."/>
            <person name="Gargeya S."/>
            <person name="Fitzgerald M."/>
            <person name="Haas B."/>
            <person name="Abouelleil A."/>
            <person name="Allen A.W."/>
            <person name="Alvarado L."/>
            <person name="Arachchi H.M."/>
            <person name="Berlin A.M."/>
            <person name="Chapman S.B."/>
            <person name="Gainer-Dewar J."/>
            <person name="Goldberg J."/>
            <person name="Griggs A."/>
            <person name="Gujja S."/>
            <person name="Hansen M."/>
            <person name="Howarth C."/>
            <person name="Imamovic A."/>
            <person name="Ireland A."/>
            <person name="Larimer J."/>
            <person name="McCowan C."/>
            <person name="Murphy C."/>
            <person name="Pearson M."/>
            <person name="Poon T.W."/>
            <person name="Priest M."/>
            <person name="Roberts A."/>
            <person name="Saif S."/>
            <person name="Shea T."/>
            <person name="Sisk P."/>
            <person name="Sykes S."/>
            <person name="Wortman J."/>
            <person name="Nusbaum C."/>
            <person name="Birren B."/>
        </authorList>
    </citation>
    <scope>NUCLEOTIDE SEQUENCE [LARGE SCALE GENOMIC DNA]</scope>
    <source>
        <strain evidence="2">FAR1</strain>
    </source>
</reference>
<reference evidence="1" key="2">
    <citation type="submission" date="2020-05" db="UniProtKB">
        <authorList>
            <consortium name="EnsemblMetazoa"/>
        </authorList>
    </citation>
    <scope>IDENTIFICATION</scope>
    <source>
        <strain evidence="1">FAR1</strain>
    </source>
</reference>
<sequence>MFNSPADARSELIACGTTLFQFASYRLSQQLNEFDDCQQLNAGLEDRDCSGSIQRTIVDMQQQLLDYIRCTRDIP</sequence>
<protein>
    <submittedName>
        <fullName evidence="1">Uncharacterized protein</fullName>
    </submittedName>
</protein>
<dbReference type="EMBL" id="AXCN02000803">
    <property type="status" value="NOT_ANNOTATED_CDS"/>
    <property type="molecule type" value="Genomic_DNA"/>
</dbReference>
<dbReference type="Proteomes" id="UP000075886">
    <property type="component" value="Unassembled WGS sequence"/>
</dbReference>
<dbReference type="AlphaFoldDB" id="A0A182QM86"/>
<dbReference type="VEuPathDB" id="VectorBase:AFAF013005"/>
<keyword evidence="2" id="KW-1185">Reference proteome</keyword>
<accession>A0A182QM86</accession>